<sequence length="194" mass="20975">RPAALGAAHPPRGGQPAVRELRLPARAWRPARLPRRGDRRPPARGARLPRPGRRARGHADHHHHRPGEPGRRLRRGSGGRARARAGAPPQADVLPAAVAHRAAADHPARRGLRLPRGPLGPGARQRRHAAPGRPHGHLPLAPLPPRAREQQRHPAPQRPQPHRARQRPADLLRHHAQGGPAAPAGPVAPDLRGM</sequence>
<feature type="region of interest" description="Disordered" evidence="1">
    <location>
        <begin position="1"/>
        <end position="194"/>
    </location>
</feature>
<dbReference type="AlphaFoldDB" id="A0A6J4TEV1"/>
<proteinExistence type="predicted"/>
<organism evidence="2">
    <name type="scientific">uncultured Solirubrobacteraceae bacterium</name>
    <dbReference type="NCBI Taxonomy" id="1162706"/>
    <lineage>
        <taxon>Bacteria</taxon>
        <taxon>Bacillati</taxon>
        <taxon>Actinomycetota</taxon>
        <taxon>Thermoleophilia</taxon>
        <taxon>Solirubrobacterales</taxon>
        <taxon>Solirubrobacteraceae</taxon>
        <taxon>environmental samples</taxon>
    </lineage>
</organism>
<evidence type="ECO:0000313" key="2">
    <source>
        <dbReference type="EMBL" id="CAA9520798.1"/>
    </source>
</evidence>
<reference evidence="2" key="1">
    <citation type="submission" date="2020-02" db="EMBL/GenBank/DDBJ databases">
        <authorList>
            <person name="Meier V. D."/>
        </authorList>
    </citation>
    <scope>NUCLEOTIDE SEQUENCE</scope>
    <source>
        <strain evidence="2">AVDCRST_MAG13</strain>
    </source>
</reference>
<feature type="non-terminal residue" evidence="2">
    <location>
        <position position="1"/>
    </location>
</feature>
<feature type="compositionally biased region" description="Low complexity" evidence="1">
    <location>
        <begin position="178"/>
        <end position="194"/>
    </location>
</feature>
<feature type="compositionally biased region" description="Basic residues" evidence="1">
    <location>
        <begin position="50"/>
        <end position="65"/>
    </location>
</feature>
<feature type="non-terminal residue" evidence="2">
    <location>
        <position position="194"/>
    </location>
</feature>
<protein>
    <submittedName>
        <fullName evidence="2">Uncharacterized protein</fullName>
    </submittedName>
</protein>
<feature type="compositionally biased region" description="Low complexity" evidence="1">
    <location>
        <begin position="84"/>
        <end position="101"/>
    </location>
</feature>
<feature type="compositionally biased region" description="Basic residues" evidence="1">
    <location>
        <begin position="124"/>
        <end position="136"/>
    </location>
</feature>
<accession>A0A6J4TEV1</accession>
<evidence type="ECO:0000256" key="1">
    <source>
        <dbReference type="SAM" id="MobiDB-lite"/>
    </source>
</evidence>
<name>A0A6J4TEV1_9ACTN</name>
<feature type="compositionally biased region" description="Basic residues" evidence="1">
    <location>
        <begin position="72"/>
        <end position="83"/>
    </location>
</feature>
<feature type="compositionally biased region" description="Low complexity" evidence="1">
    <location>
        <begin position="114"/>
        <end position="123"/>
    </location>
</feature>
<gene>
    <name evidence="2" type="ORF">AVDCRST_MAG13-3366</name>
</gene>
<dbReference type="EMBL" id="CADCVO010000534">
    <property type="protein sequence ID" value="CAA9520798.1"/>
    <property type="molecule type" value="Genomic_DNA"/>
</dbReference>